<sequence>MRVQHASPPPSGLRKVVAASMAGTVAEWYEFLLYSASSALVFGALFFPQSDQPLDGVINALLVYAVGFVARPLGGIVFGHFGDRLGRKKLLQLSLLLVGAATFAIGCVPAFASIGYWAPMILVLLRFVQGFALGGEWGGAVLLVGEHSPDRSRAFWSSWPQAGLPIGNLVATVVLLGLSGLLSPEQFLSWGWRAAFWASAVIVLIGYYIRTQVEEAPIFLASLEKAQARENERTSIIEVVRQYPRGVLVAMGARVGENILYQVVVTFSITYLALRVGSSTTDILLLLVFAHLAHLVLVPLFGHLADRWGRRPVFLAGSIAMTGWGFAGFPLMDTGSPVLIVLALVLGVAVHGLMYAPQPAMMAELFPTRMRYAGVSLGYQTTSIFAGSLAPFITATLLKSFGSSIPIALYLAVAAIISTIAVVATRETKGMSLSALDTPVENPGAGAGCGVPAFTKPGEDG</sequence>
<feature type="domain" description="Major facilitator superfamily (MFS) profile" evidence="8">
    <location>
        <begin position="16"/>
        <end position="429"/>
    </location>
</feature>
<dbReference type="EMBL" id="JACCFK010000002">
    <property type="protein sequence ID" value="NYI93007.1"/>
    <property type="molecule type" value="Genomic_DNA"/>
</dbReference>
<dbReference type="Pfam" id="PF00083">
    <property type="entry name" value="Sugar_tr"/>
    <property type="match status" value="1"/>
</dbReference>
<keyword evidence="4 7" id="KW-0812">Transmembrane</keyword>
<evidence type="ECO:0000259" key="8">
    <source>
        <dbReference type="PROSITE" id="PS50850"/>
    </source>
</evidence>
<feature type="transmembrane region" description="Helical" evidence="7">
    <location>
        <begin position="166"/>
        <end position="184"/>
    </location>
</feature>
<dbReference type="Proteomes" id="UP000549616">
    <property type="component" value="Unassembled WGS sequence"/>
</dbReference>
<feature type="transmembrane region" description="Helical" evidence="7">
    <location>
        <begin position="61"/>
        <end position="81"/>
    </location>
</feature>
<dbReference type="AlphaFoldDB" id="A0A853BEJ6"/>
<feature type="transmembrane region" description="Helical" evidence="7">
    <location>
        <begin position="283"/>
        <end position="301"/>
    </location>
</feature>
<evidence type="ECO:0000313" key="10">
    <source>
        <dbReference type="Proteomes" id="UP000549616"/>
    </source>
</evidence>
<evidence type="ECO:0000256" key="5">
    <source>
        <dbReference type="ARBA" id="ARBA00022989"/>
    </source>
</evidence>
<evidence type="ECO:0000256" key="2">
    <source>
        <dbReference type="ARBA" id="ARBA00022448"/>
    </source>
</evidence>
<dbReference type="RefSeq" id="WP_179777255.1">
    <property type="nucleotide sequence ID" value="NZ_JACCFK010000002.1"/>
</dbReference>
<keyword evidence="3" id="KW-1003">Cell membrane</keyword>
<dbReference type="InterPro" id="IPR005828">
    <property type="entry name" value="MFS_sugar_transport-like"/>
</dbReference>
<feature type="transmembrane region" description="Helical" evidence="7">
    <location>
        <begin position="404"/>
        <end position="424"/>
    </location>
</feature>
<evidence type="ECO:0000256" key="7">
    <source>
        <dbReference type="SAM" id="Phobius"/>
    </source>
</evidence>
<dbReference type="PANTHER" id="PTHR43045:SF1">
    <property type="entry name" value="SHIKIMATE TRANSPORTER"/>
    <property type="match status" value="1"/>
</dbReference>
<feature type="transmembrane region" description="Helical" evidence="7">
    <location>
        <begin position="190"/>
        <end position="209"/>
    </location>
</feature>
<evidence type="ECO:0000256" key="6">
    <source>
        <dbReference type="ARBA" id="ARBA00023136"/>
    </source>
</evidence>
<dbReference type="Gene3D" id="1.20.1250.20">
    <property type="entry name" value="MFS general substrate transporter like domains"/>
    <property type="match status" value="2"/>
</dbReference>
<feature type="transmembrane region" description="Helical" evidence="7">
    <location>
        <begin position="124"/>
        <end position="145"/>
    </location>
</feature>
<dbReference type="InterPro" id="IPR036259">
    <property type="entry name" value="MFS_trans_sf"/>
</dbReference>
<reference evidence="9 10" key="1">
    <citation type="submission" date="2020-07" db="EMBL/GenBank/DDBJ databases">
        <title>Sequencing the genomes of 1000 actinobacteria strains.</title>
        <authorList>
            <person name="Klenk H.-P."/>
        </authorList>
    </citation>
    <scope>NUCLEOTIDE SEQUENCE [LARGE SCALE GENOMIC DNA]</scope>
    <source>
        <strain evidence="9 10">DSM 104006</strain>
    </source>
</reference>
<evidence type="ECO:0000256" key="4">
    <source>
        <dbReference type="ARBA" id="ARBA00022692"/>
    </source>
</evidence>
<keyword evidence="2" id="KW-0813">Transport</keyword>
<feature type="transmembrane region" description="Helical" evidence="7">
    <location>
        <begin position="31"/>
        <end position="49"/>
    </location>
</feature>
<evidence type="ECO:0000256" key="3">
    <source>
        <dbReference type="ARBA" id="ARBA00022475"/>
    </source>
</evidence>
<keyword evidence="6 7" id="KW-0472">Membrane</keyword>
<dbReference type="PANTHER" id="PTHR43045">
    <property type="entry name" value="SHIKIMATE TRANSPORTER"/>
    <property type="match status" value="1"/>
</dbReference>
<proteinExistence type="predicted"/>
<dbReference type="PROSITE" id="PS50850">
    <property type="entry name" value="MFS"/>
    <property type="match status" value="1"/>
</dbReference>
<feature type="transmembrane region" description="Helical" evidence="7">
    <location>
        <begin position="259"/>
        <end position="277"/>
    </location>
</feature>
<gene>
    <name evidence="9" type="ORF">HNR02_006382</name>
</gene>
<dbReference type="InterPro" id="IPR020846">
    <property type="entry name" value="MFS_dom"/>
</dbReference>
<accession>A0A853BEJ6</accession>
<organism evidence="9 10">
    <name type="scientific">Amycolatopsis endophytica</name>
    <dbReference type="NCBI Taxonomy" id="860233"/>
    <lineage>
        <taxon>Bacteria</taxon>
        <taxon>Bacillati</taxon>
        <taxon>Actinomycetota</taxon>
        <taxon>Actinomycetes</taxon>
        <taxon>Pseudonocardiales</taxon>
        <taxon>Pseudonocardiaceae</taxon>
        <taxon>Amycolatopsis</taxon>
    </lineage>
</organism>
<protein>
    <submittedName>
        <fullName evidence="9">MFS family permease</fullName>
    </submittedName>
</protein>
<feature type="transmembrane region" description="Helical" evidence="7">
    <location>
        <begin position="338"/>
        <end position="356"/>
    </location>
</feature>
<comment type="subcellular location">
    <subcellularLocation>
        <location evidence="1">Cell membrane</location>
        <topology evidence="1">Multi-pass membrane protein</topology>
    </subcellularLocation>
</comment>
<comment type="caution">
    <text evidence="9">The sequence shown here is derived from an EMBL/GenBank/DDBJ whole genome shotgun (WGS) entry which is preliminary data.</text>
</comment>
<dbReference type="CDD" id="cd17369">
    <property type="entry name" value="MFS_ShiA_like"/>
    <property type="match status" value="1"/>
</dbReference>
<keyword evidence="10" id="KW-1185">Reference proteome</keyword>
<feature type="transmembrane region" description="Helical" evidence="7">
    <location>
        <begin position="377"/>
        <end position="398"/>
    </location>
</feature>
<dbReference type="GO" id="GO:0022857">
    <property type="term" value="F:transmembrane transporter activity"/>
    <property type="evidence" value="ECO:0007669"/>
    <property type="project" value="InterPro"/>
</dbReference>
<evidence type="ECO:0000256" key="1">
    <source>
        <dbReference type="ARBA" id="ARBA00004651"/>
    </source>
</evidence>
<feature type="transmembrane region" description="Helical" evidence="7">
    <location>
        <begin position="93"/>
        <end position="118"/>
    </location>
</feature>
<dbReference type="GO" id="GO:0005886">
    <property type="term" value="C:plasma membrane"/>
    <property type="evidence" value="ECO:0007669"/>
    <property type="project" value="UniProtKB-SubCell"/>
</dbReference>
<dbReference type="InterPro" id="IPR005829">
    <property type="entry name" value="Sugar_transporter_CS"/>
</dbReference>
<keyword evidence="5 7" id="KW-1133">Transmembrane helix</keyword>
<dbReference type="SUPFAM" id="SSF103473">
    <property type="entry name" value="MFS general substrate transporter"/>
    <property type="match status" value="1"/>
</dbReference>
<name>A0A853BEJ6_9PSEU</name>
<dbReference type="PROSITE" id="PS00217">
    <property type="entry name" value="SUGAR_TRANSPORT_2"/>
    <property type="match status" value="1"/>
</dbReference>
<evidence type="ECO:0000313" key="9">
    <source>
        <dbReference type="EMBL" id="NYI93007.1"/>
    </source>
</evidence>